<dbReference type="NCBIfam" id="TIGR02199">
    <property type="entry name" value="rfaE_dom_II"/>
    <property type="match status" value="1"/>
</dbReference>
<dbReference type="GO" id="GO:0050152">
    <property type="term" value="F:omega-amidase activity"/>
    <property type="evidence" value="ECO:0007669"/>
    <property type="project" value="TreeGrafter"/>
</dbReference>
<reference evidence="10" key="2">
    <citation type="submission" date="2024-06" db="EMBL/GenBank/DDBJ databases">
        <authorList>
            <person name="Plum-Jensen L.E."/>
            <person name="Schramm A."/>
            <person name="Marshall I.P.G."/>
        </authorList>
    </citation>
    <scope>NUCLEOTIDE SEQUENCE</scope>
    <source>
        <strain evidence="10">Rat1</strain>
    </source>
</reference>
<evidence type="ECO:0000256" key="7">
    <source>
        <dbReference type="ARBA" id="ARBA00023277"/>
    </source>
</evidence>
<dbReference type="GO" id="GO:0005524">
    <property type="term" value="F:ATP binding"/>
    <property type="evidence" value="ECO:0007669"/>
    <property type="project" value="UniProtKB-KW"/>
</dbReference>
<dbReference type="GO" id="GO:0106008">
    <property type="term" value="F:2-oxoglutaramate amidase activity"/>
    <property type="evidence" value="ECO:0007669"/>
    <property type="project" value="TreeGrafter"/>
</dbReference>
<reference evidence="10" key="1">
    <citation type="journal article" date="2024" name="Syst. Appl. Microbiol.">
        <title>First single-strain enrichments of Electrothrix cable bacteria, description of E. aestuarii sp. nov. and E. rattekaaiensis sp. nov., and proposal of a cable bacteria taxonomy following the rules of the SeqCode.</title>
        <authorList>
            <person name="Plum-Jensen L.E."/>
            <person name="Schramm A."/>
            <person name="Marshall I.P.G."/>
        </authorList>
    </citation>
    <scope>NUCLEOTIDE SEQUENCE</scope>
    <source>
        <strain evidence="10">Rat1</strain>
    </source>
</reference>
<dbReference type="PROSITE" id="PS01227">
    <property type="entry name" value="UPF0012"/>
    <property type="match status" value="1"/>
</dbReference>
<dbReference type="KEGG" id="eaj:Q3M24_21030"/>
<keyword evidence="4 10" id="KW-0548">Nucleotidyltransferase</keyword>
<dbReference type="Pfam" id="PF01467">
    <property type="entry name" value="CTP_transf_like"/>
    <property type="match status" value="1"/>
</dbReference>
<evidence type="ECO:0000256" key="4">
    <source>
        <dbReference type="ARBA" id="ARBA00022695"/>
    </source>
</evidence>
<dbReference type="InterPro" id="IPR011914">
    <property type="entry name" value="RfaE_dom_II"/>
</dbReference>
<evidence type="ECO:0000256" key="6">
    <source>
        <dbReference type="ARBA" id="ARBA00022840"/>
    </source>
</evidence>
<comment type="similarity">
    <text evidence="1">Belongs to the carbon-nitrogen hydrolase superfamily. NIT1/NIT2 family.</text>
</comment>
<dbReference type="SUPFAM" id="SSF52374">
    <property type="entry name" value="Nucleotidylyl transferase"/>
    <property type="match status" value="1"/>
</dbReference>
<evidence type="ECO:0000256" key="8">
    <source>
        <dbReference type="ARBA" id="ARBA00047428"/>
    </source>
</evidence>
<proteinExistence type="inferred from homology"/>
<evidence type="ECO:0000256" key="1">
    <source>
        <dbReference type="ARBA" id="ARBA00010613"/>
    </source>
</evidence>
<dbReference type="Gene3D" id="3.60.110.10">
    <property type="entry name" value="Carbon-nitrogen hydrolase"/>
    <property type="match status" value="1"/>
</dbReference>
<dbReference type="InterPro" id="IPR003010">
    <property type="entry name" value="C-N_Hydrolase"/>
</dbReference>
<gene>
    <name evidence="10" type="primary">rfaE2</name>
    <name evidence="10" type="ORF">Q3M24_21030</name>
</gene>
<dbReference type="InterPro" id="IPR052737">
    <property type="entry name" value="Omega-amidase_YafV"/>
</dbReference>
<accession>A0AAU8LUR0</accession>
<dbReference type="InterPro" id="IPR001110">
    <property type="entry name" value="UPF0012_CS"/>
</dbReference>
<dbReference type="Gene3D" id="3.40.50.620">
    <property type="entry name" value="HUPs"/>
    <property type="match status" value="1"/>
</dbReference>
<dbReference type="Pfam" id="PF00795">
    <property type="entry name" value="CN_hydrolase"/>
    <property type="match status" value="1"/>
</dbReference>
<dbReference type="SUPFAM" id="SSF56317">
    <property type="entry name" value="Carbon-nitrogen hydrolase"/>
    <property type="match status" value="1"/>
</dbReference>
<dbReference type="EMBL" id="CP159373">
    <property type="protein sequence ID" value="XCN72744.1"/>
    <property type="molecule type" value="Genomic_DNA"/>
</dbReference>
<dbReference type="InterPro" id="IPR036526">
    <property type="entry name" value="C-N_Hydrolase_sf"/>
</dbReference>
<name>A0AAU8LUR0_9BACT</name>
<dbReference type="GO" id="GO:0016779">
    <property type="term" value="F:nucleotidyltransferase activity"/>
    <property type="evidence" value="ECO:0007669"/>
    <property type="project" value="UniProtKB-KW"/>
</dbReference>
<sequence>MEQEDIFPHVACLQLYLQQGNVEANLKEFRRLLESESFSTDTLLVLPELWATGFDYPNIETLAKLTPQILAELEQKAAQHGLCFAGSLLDRQDTGVIYNSLFLVGPEGVVGSYQKQHMFRLWQEDQYLAVGPTAHVMQAGFGSLAALVCYDLRFPELSRRQVFSGSKLLIVSAQWPAARSDHWEILLRARAVENQCFVVACNASGTIPVGELAGHSMIISPTGQVLAKADGKPAIIRADLNGADVTAARSRFCSVAERPWYGQDRDKILTQEGLFEWVAGLRSQGSKVVFTNGCFDLLHAGHVSYLEEARRCGDCLVIGLNSDRSVQALKGPTRPVNPELERARVLAALGCVDFIALFDEDTPLNLISMLLPDILVKGADWPEDQIAGAAEVKAAGGRVVRIPFTCQNSTTTIIEKIQDSACD</sequence>
<evidence type="ECO:0000256" key="2">
    <source>
        <dbReference type="ARBA" id="ARBA00012519"/>
    </source>
</evidence>
<keyword evidence="6" id="KW-0067">ATP-binding</keyword>
<dbReference type="GO" id="GO:0016773">
    <property type="term" value="F:phosphotransferase activity, alcohol group as acceptor"/>
    <property type="evidence" value="ECO:0007669"/>
    <property type="project" value="InterPro"/>
</dbReference>
<dbReference type="InterPro" id="IPR004821">
    <property type="entry name" value="Cyt_trans-like"/>
</dbReference>
<dbReference type="NCBIfam" id="TIGR00125">
    <property type="entry name" value="cyt_tran_rel"/>
    <property type="match status" value="1"/>
</dbReference>
<keyword evidence="3" id="KW-0808">Transferase</keyword>
<dbReference type="PROSITE" id="PS50263">
    <property type="entry name" value="CN_HYDROLASE"/>
    <property type="match status" value="1"/>
</dbReference>
<evidence type="ECO:0000259" key="9">
    <source>
        <dbReference type="PROSITE" id="PS50263"/>
    </source>
</evidence>
<evidence type="ECO:0000256" key="3">
    <source>
        <dbReference type="ARBA" id="ARBA00022679"/>
    </source>
</evidence>
<feature type="domain" description="CN hydrolase" evidence="9">
    <location>
        <begin position="8"/>
        <end position="242"/>
    </location>
</feature>
<dbReference type="GO" id="GO:0005975">
    <property type="term" value="P:carbohydrate metabolic process"/>
    <property type="evidence" value="ECO:0007669"/>
    <property type="project" value="InterPro"/>
</dbReference>
<evidence type="ECO:0000256" key="5">
    <source>
        <dbReference type="ARBA" id="ARBA00022741"/>
    </source>
</evidence>
<dbReference type="InterPro" id="IPR014729">
    <property type="entry name" value="Rossmann-like_a/b/a_fold"/>
</dbReference>
<evidence type="ECO:0000313" key="10">
    <source>
        <dbReference type="EMBL" id="XCN72744.1"/>
    </source>
</evidence>
<keyword evidence="7" id="KW-0119">Carbohydrate metabolism</keyword>
<dbReference type="PANTHER" id="PTHR47799:SF1">
    <property type="entry name" value="OMEGA-AMIDASE YAFV"/>
    <property type="match status" value="1"/>
</dbReference>
<organism evidence="10">
    <name type="scientific">Candidatus Electrothrix aestuarii</name>
    <dbReference type="NCBI Taxonomy" id="3062594"/>
    <lineage>
        <taxon>Bacteria</taxon>
        <taxon>Pseudomonadati</taxon>
        <taxon>Thermodesulfobacteriota</taxon>
        <taxon>Desulfobulbia</taxon>
        <taxon>Desulfobulbales</taxon>
        <taxon>Desulfobulbaceae</taxon>
        <taxon>Candidatus Electrothrix</taxon>
    </lineage>
</organism>
<keyword evidence="5" id="KW-0547">Nucleotide-binding</keyword>
<comment type="catalytic activity">
    <reaction evidence="8">
        <text>D-glycero-beta-D-manno-heptose 1-phosphate + ATP + H(+) = ADP-D-glycero-beta-D-manno-heptose + diphosphate</text>
        <dbReference type="Rhea" id="RHEA:27465"/>
        <dbReference type="ChEBI" id="CHEBI:15378"/>
        <dbReference type="ChEBI" id="CHEBI:30616"/>
        <dbReference type="ChEBI" id="CHEBI:33019"/>
        <dbReference type="ChEBI" id="CHEBI:59967"/>
        <dbReference type="ChEBI" id="CHEBI:61593"/>
        <dbReference type="EC" id="2.7.7.70"/>
    </reaction>
</comment>
<protein>
    <recommendedName>
        <fullName evidence="2">D-glycero-beta-D-manno-heptose 1-phosphate adenylyltransferase</fullName>
        <ecNumber evidence="2">2.7.7.70</ecNumber>
    </recommendedName>
</protein>
<dbReference type="EC" id="2.7.7.70" evidence="2"/>
<dbReference type="AlphaFoldDB" id="A0AAU8LUR0"/>
<dbReference type="PANTHER" id="PTHR47799">
    <property type="entry name" value="OMEGA-AMIDASE YAFV"/>
    <property type="match status" value="1"/>
</dbReference>